<dbReference type="AlphaFoldDB" id="A0AAD5Y7N0"/>
<protein>
    <submittedName>
        <fullName evidence="1">Uncharacterized protein</fullName>
    </submittedName>
</protein>
<comment type="caution">
    <text evidence="1">The sequence shown here is derived from an EMBL/GenBank/DDBJ whole genome shotgun (WGS) entry which is preliminary data.</text>
</comment>
<dbReference type="Proteomes" id="UP001210925">
    <property type="component" value="Unassembled WGS sequence"/>
</dbReference>
<keyword evidence="2" id="KW-1185">Reference proteome</keyword>
<evidence type="ECO:0000313" key="1">
    <source>
        <dbReference type="EMBL" id="KAJ3256776.1"/>
    </source>
</evidence>
<accession>A0AAD5Y7N0</accession>
<dbReference type="EMBL" id="JADGKB010000046">
    <property type="protein sequence ID" value="KAJ3256776.1"/>
    <property type="molecule type" value="Genomic_DNA"/>
</dbReference>
<name>A0AAD5Y7N0_9FUNG</name>
<sequence>MSFEQAVTPVATLEKNNPQIYDSSVTLRQSVAQSTAEIHTTPEFTPEQKTDLMNSLMTMNFENVDILLSSSEPIEHCSSFTDHEATVTELYAKILNSLMDAYNESDHIARHHLRTIVYGCFMFAVNRGIKFLPHQHTDLVKFMAAVSEEKALAILKAYPEESWSQQCHAIAYHLEWKMASLETFDAERAINQALKEIPEADVAIEQALENTERPPALNRRKSLLDVIDSEEQSQVQQKIREKHWLTLRVKFEFAWQELIEVPAGGYSRGPELNYTLQRKAVSLIKSIVILANHFKQYEYAWYWPERANLVFDWSLIYNLIKTCRLAFKEEASPVWIARGWVLYKQVLENMKLSKKGMQTYVSFMEEFLTFVRETENNGDALVTYVRLFKDMLSNCSPQHFPIPDSILSHLVELCWDCRDESKEKWNEAFDKAMGVFLLFKYYQTRPNCAFKDVEYFTPETFILLLKFCTYTGNIEEFNMLNQDVLSKNSDVDFVNKVKIGYATFVSDRKNRGSIATSKAARPQPKLDLESINRLRNTLIQYF</sequence>
<proteinExistence type="predicted"/>
<reference evidence="1" key="1">
    <citation type="submission" date="2020-05" db="EMBL/GenBank/DDBJ databases">
        <title>Phylogenomic resolution of chytrid fungi.</title>
        <authorList>
            <person name="Stajich J.E."/>
            <person name="Amses K."/>
            <person name="Simmons R."/>
            <person name="Seto K."/>
            <person name="Myers J."/>
            <person name="Bonds A."/>
            <person name="Quandt C.A."/>
            <person name="Barry K."/>
            <person name="Liu P."/>
            <person name="Grigoriev I."/>
            <person name="Longcore J.E."/>
            <person name="James T.Y."/>
        </authorList>
    </citation>
    <scope>NUCLEOTIDE SEQUENCE</scope>
    <source>
        <strain evidence="1">PLAUS21</strain>
    </source>
</reference>
<organism evidence="1 2">
    <name type="scientific">Boothiomyces macroporosus</name>
    <dbReference type="NCBI Taxonomy" id="261099"/>
    <lineage>
        <taxon>Eukaryota</taxon>
        <taxon>Fungi</taxon>
        <taxon>Fungi incertae sedis</taxon>
        <taxon>Chytridiomycota</taxon>
        <taxon>Chytridiomycota incertae sedis</taxon>
        <taxon>Chytridiomycetes</taxon>
        <taxon>Rhizophydiales</taxon>
        <taxon>Terramycetaceae</taxon>
        <taxon>Boothiomyces</taxon>
    </lineage>
</organism>
<evidence type="ECO:0000313" key="2">
    <source>
        <dbReference type="Proteomes" id="UP001210925"/>
    </source>
</evidence>
<gene>
    <name evidence="1" type="ORF">HK103_005150</name>
</gene>